<dbReference type="InterPro" id="IPR019351">
    <property type="entry name" value="DUF2039"/>
</dbReference>
<evidence type="ECO:0000256" key="1">
    <source>
        <dbReference type="SAM" id="MobiDB-lite"/>
    </source>
</evidence>
<dbReference type="OrthoDB" id="250548at2759"/>
<feature type="compositionally biased region" description="Acidic residues" evidence="1">
    <location>
        <begin position="160"/>
        <end position="186"/>
    </location>
</feature>
<dbReference type="PANTHER" id="PTHR22876:SF5">
    <property type="entry name" value="CHROMOSOME 9 OPEN READING FRAME 85"/>
    <property type="match status" value="1"/>
</dbReference>
<name>A0A8W8I444_MAGGI</name>
<sequence>MSSQKGNVRKSGPQKYQNRQAFKNNLHDTTPRVKLMNNVMLGGVCKKCKDIIDWKIKYKKYKPLTVPKKCTKCLQKRIKQAYYTICIQCAKERKICAKCGEKSEIVEEAELQSSAEQMSNEAQFEAELKMLPERKRRTFFRLQQQGKLTKEMLEEAGSREDDDEFLSDLDDLSVDDSENDDCDEGDDSKNDDRDERKKDSSSCEKE</sequence>
<dbReference type="OMA" id="HKNRHVF"/>
<keyword evidence="3" id="KW-1185">Reference proteome</keyword>
<dbReference type="PANTHER" id="PTHR22876">
    <property type="entry name" value="ZGC:101016"/>
    <property type="match status" value="1"/>
</dbReference>
<organism evidence="2 3">
    <name type="scientific">Magallana gigas</name>
    <name type="common">Pacific oyster</name>
    <name type="synonym">Crassostrea gigas</name>
    <dbReference type="NCBI Taxonomy" id="29159"/>
    <lineage>
        <taxon>Eukaryota</taxon>
        <taxon>Metazoa</taxon>
        <taxon>Spiralia</taxon>
        <taxon>Lophotrochozoa</taxon>
        <taxon>Mollusca</taxon>
        <taxon>Bivalvia</taxon>
        <taxon>Autobranchia</taxon>
        <taxon>Pteriomorphia</taxon>
        <taxon>Ostreida</taxon>
        <taxon>Ostreoidea</taxon>
        <taxon>Ostreidae</taxon>
        <taxon>Magallana</taxon>
    </lineage>
</organism>
<dbReference type="Proteomes" id="UP000005408">
    <property type="component" value="Unassembled WGS sequence"/>
</dbReference>
<proteinExistence type="predicted"/>
<dbReference type="EnsemblMetazoa" id="G12487.5">
    <property type="protein sequence ID" value="G12487.5:cds"/>
    <property type="gene ID" value="G12487"/>
</dbReference>
<feature type="compositionally biased region" description="Polar residues" evidence="1">
    <location>
        <begin position="14"/>
        <end position="23"/>
    </location>
</feature>
<protein>
    <submittedName>
        <fullName evidence="2">Uncharacterized protein</fullName>
    </submittedName>
</protein>
<feature type="compositionally biased region" description="Basic and acidic residues" evidence="1">
    <location>
        <begin position="187"/>
        <end position="206"/>
    </location>
</feature>
<reference evidence="2" key="1">
    <citation type="submission" date="2022-08" db="UniProtKB">
        <authorList>
            <consortium name="EnsemblMetazoa"/>
        </authorList>
    </citation>
    <scope>IDENTIFICATION</scope>
    <source>
        <strain evidence="2">05x7-T-G4-1.051#20</strain>
    </source>
</reference>
<accession>A0A8W8I444</accession>
<evidence type="ECO:0000313" key="3">
    <source>
        <dbReference type="Proteomes" id="UP000005408"/>
    </source>
</evidence>
<dbReference type="AlphaFoldDB" id="A0A8W8I444"/>
<feature type="region of interest" description="Disordered" evidence="1">
    <location>
        <begin position="153"/>
        <end position="206"/>
    </location>
</feature>
<dbReference type="Pfam" id="PF10217">
    <property type="entry name" value="DUF2039"/>
    <property type="match status" value="1"/>
</dbReference>
<feature type="region of interest" description="Disordered" evidence="1">
    <location>
        <begin position="1"/>
        <end position="23"/>
    </location>
</feature>
<evidence type="ECO:0000313" key="2">
    <source>
        <dbReference type="EnsemblMetazoa" id="G12487.5:cds"/>
    </source>
</evidence>